<evidence type="ECO:0000313" key="4">
    <source>
        <dbReference type="Proteomes" id="UP001150924"/>
    </source>
</evidence>
<keyword evidence="1" id="KW-0175">Coiled coil</keyword>
<protein>
    <submittedName>
        <fullName evidence="3">Phage tail assembly protein</fullName>
    </submittedName>
</protein>
<dbReference type="InterPro" id="IPR019289">
    <property type="entry name" value="Phage_tail_E/E"/>
</dbReference>
<dbReference type="Pfam" id="PF10109">
    <property type="entry name" value="Phage_TAC_7"/>
    <property type="match status" value="1"/>
</dbReference>
<comment type="caution">
    <text evidence="3">The sequence shown here is derived from an EMBL/GenBank/DDBJ whole genome shotgun (WGS) entry which is preliminary data.</text>
</comment>
<sequence>MTPYREAAERTDVNITKIIKGLGLSEDASEEQILEKIADLKRASDDEEEELDALQRIERGEHEQVAVNDDQTLEVTLLFPLQSGTEKIHALVLRRPKFKHLREMDRHEGDIAKAQALIAAVTNRSMKELNELDEEDLLTLNAGMRFFKRRRRTGAAA</sequence>
<feature type="coiled-coil region" evidence="1">
    <location>
        <begin position="30"/>
        <end position="57"/>
    </location>
</feature>
<evidence type="ECO:0000313" key="2">
    <source>
        <dbReference type="EMBL" id="MCY1003992.1"/>
    </source>
</evidence>
<organism evidence="3 4">
    <name type="scientific">Nannocystis pusilla</name>
    <dbReference type="NCBI Taxonomy" id="889268"/>
    <lineage>
        <taxon>Bacteria</taxon>
        <taxon>Pseudomonadati</taxon>
        <taxon>Myxococcota</taxon>
        <taxon>Polyangia</taxon>
        <taxon>Nannocystales</taxon>
        <taxon>Nannocystaceae</taxon>
        <taxon>Nannocystis</taxon>
    </lineage>
</organism>
<keyword evidence="4" id="KW-1185">Reference proteome</keyword>
<name>A0A9X3J008_9BACT</name>
<gene>
    <name evidence="2" type="ORF">OV079_00095</name>
    <name evidence="3" type="ORF">OV079_23755</name>
</gene>
<dbReference type="Proteomes" id="UP001150924">
    <property type="component" value="Unassembled WGS sequence"/>
</dbReference>
<evidence type="ECO:0000256" key="1">
    <source>
        <dbReference type="SAM" id="Coils"/>
    </source>
</evidence>
<accession>A0A9X3J008</accession>
<dbReference type="AlphaFoldDB" id="A0A9X3J008"/>
<dbReference type="EMBL" id="JAPNKE010000001">
    <property type="protein sequence ID" value="MCY1003992.1"/>
    <property type="molecule type" value="Genomic_DNA"/>
</dbReference>
<dbReference type="EMBL" id="JAPNKE010000002">
    <property type="protein sequence ID" value="MCY1008518.1"/>
    <property type="molecule type" value="Genomic_DNA"/>
</dbReference>
<reference evidence="3" key="1">
    <citation type="submission" date="2022-11" db="EMBL/GenBank/DDBJ databases">
        <title>Minimal conservation of predation-associated metabolite biosynthetic gene clusters underscores biosynthetic potential of Myxococcota including descriptions for ten novel species: Archangium lansinium sp. nov., Myxococcus landrumus sp. nov., Nannocystis bai.</title>
        <authorList>
            <person name="Ahearne A."/>
            <person name="Stevens C."/>
            <person name="Phillips K."/>
        </authorList>
    </citation>
    <scope>NUCLEOTIDE SEQUENCE</scope>
    <source>
        <strain evidence="3">Na p29</strain>
    </source>
</reference>
<proteinExistence type="predicted"/>
<dbReference type="RefSeq" id="WP_267765517.1">
    <property type="nucleotide sequence ID" value="NZ_JAPNKE010000001.1"/>
</dbReference>
<evidence type="ECO:0000313" key="3">
    <source>
        <dbReference type="EMBL" id="MCY1008518.1"/>
    </source>
</evidence>